<proteinExistence type="predicted"/>
<evidence type="ECO:0000313" key="3">
    <source>
        <dbReference type="Proteomes" id="UP001500016"/>
    </source>
</evidence>
<feature type="region of interest" description="Disordered" evidence="1">
    <location>
        <begin position="1"/>
        <end position="31"/>
    </location>
</feature>
<name>A0ABN2X822_9ACTN</name>
<feature type="region of interest" description="Disordered" evidence="1">
    <location>
        <begin position="498"/>
        <end position="521"/>
    </location>
</feature>
<dbReference type="Proteomes" id="UP001500016">
    <property type="component" value="Unassembled WGS sequence"/>
</dbReference>
<gene>
    <name evidence="2" type="ORF">GCM10009801_81830</name>
</gene>
<keyword evidence="3" id="KW-1185">Reference proteome</keyword>
<dbReference type="SUPFAM" id="SSF52540">
    <property type="entry name" value="P-loop containing nucleoside triphosphate hydrolases"/>
    <property type="match status" value="1"/>
</dbReference>
<dbReference type="InterPro" id="IPR027417">
    <property type="entry name" value="P-loop_NTPase"/>
</dbReference>
<comment type="caution">
    <text evidence="2">The sequence shown here is derived from an EMBL/GenBank/DDBJ whole genome shotgun (WGS) entry which is preliminary data.</text>
</comment>
<sequence length="521" mass="55653">MRKTKAGASSSRLMQGAGTSGHDSTGADEWRLNPRVIAGRKGWRGPGAGYSPTLDAGAVYQATSRQVGGLYPYVLGAGLPPEGVPIGPDLLTHELVCLDPSGWIGTLVTNPGVWIQSEPGVGKSAIAKRLCLGYAAYGHMTVCPGDVKGEYTPLVTAMGGQVVRIGRGLDRLNPLDSGPLRGRLPGLAPERRDQLLAEINGRRAGLLTALLATDVGLGRKPNATERNIVNFAVQHVATRLLGGDDPVIPDVVKVLREGPKELWQRLEVDTEEAYRSLIRDVTLALENLTDGPLAGIFDGATTHPLDLDAPALSVDLSSLLTADDDVIAAGLLATWAYSYTSIDSARAIGMMDRPLVLPLDEMWQALRAGPGMVQAFDRMTRLNRAKSEVSLMITHSNRDPKSLPTEEDRAKAVGMMSRCSTVILGALSPEELDGLSEQRPLSDAEKALVSSWSSARVATIDNTPGGRGKRRNRHPGRGKYLIKLGNQPGTAARLQLTPSEEAMYETDPNKSRATEQMEGTG</sequence>
<evidence type="ECO:0000256" key="1">
    <source>
        <dbReference type="SAM" id="MobiDB-lite"/>
    </source>
</evidence>
<protein>
    <submittedName>
        <fullName evidence="2">ATPase</fullName>
    </submittedName>
</protein>
<dbReference type="RefSeq" id="WP_344535929.1">
    <property type="nucleotide sequence ID" value="NZ_BAAAPE010000039.1"/>
</dbReference>
<accession>A0ABN2X822</accession>
<reference evidence="2 3" key="1">
    <citation type="journal article" date="2019" name="Int. J. Syst. Evol. Microbiol.">
        <title>The Global Catalogue of Microorganisms (GCM) 10K type strain sequencing project: providing services to taxonomists for standard genome sequencing and annotation.</title>
        <authorList>
            <consortium name="The Broad Institute Genomics Platform"/>
            <consortium name="The Broad Institute Genome Sequencing Center for Infectious Disease"/>
            <person name="Wu L."/>
            <person name="Ma J."/>
        </authorList>
    </citation>
    <scope>NUCLEOTIDE SEQUENCE [LARGE SCALE GENOMIC DNA]</scope>
    <source>
        <strain evidence="2 3">JCM 15478</strain>
    </source>
</reference>
<dbReference type="EMBL" id="BAAAPE010000039">
    <property type="protein sequence ID" value="GAA2105636.1"/>
    <property type="molecule type" value="Genomic_DNA"/>
</dbReference>
<organism evidence="2 3">
    <name type="scientific">Streptomyces albiaxialis</name>
    <dbReference type="NCBI Taxonomy" id="329523"/>
    <lineage>
        <taxon>Bacteria</taxon>
        <taxon>Bacillati</taxon>
        <taxon>Actinomycetota</taxon>
        <taxon>Actinomycetes</taxon>
        <taxon>Kitasatosporales</taxon>
        <taxon>Streptomycetaceae</taxon>
        <taxon>Streptomyces</taxon>
    </lineage>
</organism>
<evidence type="ECO:0000313" key="2">
    <source>
        <dbReference type="EMBL" id="GAA2105636.1"/>
    </source>
</evidence>
<dbReference type="Gene3D" id="3.40.50.300">
    <property type="entry name" value="P-loop containing nucleotide triphosphate hydrolases"/>
    <property type="match status" value="2"/>
</dbReference>